<dbReference type="RefSeq" id="WP_145354093.1">
    <property type="nucleotide sequence ID" value="NZ_CP036262.1"/>
</dbReference>
<keyword evidence="6 7" id="KW-0472">Membrane</keyword>
<evidence type="ECO:0000256" key="4">
    <source>
        <dbReference type="ARBA" id="ARBA00022692"/>
    </source>
</evidence>
<keyword evidence="3" id="KW-0813">Transport</keyword>
<dbReference type="SUPFAM" id="SSF161111">
    <property type="entry name" value="Cation efflux protein transmembrane domain-like"/>
    <property type="match status" value="1"/>
</dbReference>
<gene>
    <name evidence="10" type="primary">fieF</name>
    <name evidence="10" type="ORF">FF011L_46680</name>
</gene>
<dbReference type="SUPFAM" id="SSF160240">
    <property type="entry name" value="Cation efflux protein cytoplasmic domain-like"/>
    <property type="match status" value="1"/>
</dbReference>
<dbReference type="GO" id="GO:0008324">
    <property type="term" value="F:monoatomic cation transmembrane transporter activity"/>
    <property type="evidence" value="ECO:0007669"/>
    <property type="project" value="InterPro"/>
</dbReference>
<dbReference type="AlphaFoldDB" id="A0A517MM67"/>
<evidence type="ECO:0000256" key="6">
    <source>
        <dbReference type="ARBA" id="ARBA00023136"/>
    </source>
</evidence>
<evidence type="ECO:0000256" key="7">
    <source>
        <dbReference type="SAM" id="Phobius"/>
    </source>
</evidence>
<comment type="subcellular location">
    <subcellularLocation>
        <location evidence="1">Membrane</location>
        <topology evidence="1">Multi-pass membrane protein</topology>
    </subcellularLocation>
</comment>
<dbReference type="KEGG" id="rml:FF011L_46680"/>
<evidence type="ECO:0000313" key="10">
    <source>
        <dbReference type="EMBL" id="QDS95867.1"/>
    </source>
</evidence>
<dbReference type="Pfam" id="PF01545">
    <property type="entry name" value="Cation_efflux"/>
    <property type="match status" value="1"/>
</dbReference>
<keyword evidence="11" id="KW-1185">Reference proteome</keyword>
<evidence type="ECO:0000313" key="11">
    <source>
        <dbReference type="Proteomes" id="UP000320672"/>
    </source>
</evidence>
<feature type="transmembrane region" description="Helical" evidence="7">
    <location>
        <begin position="89"/>
        <end position="110"/>
    </location>
</feature>
<dbReference type="Gene3D" id="1.20.1510.10">
    <property type="entry name" value="Cation efflux protein transmembrane domain"/>
    <property type="match status" value="1"/>
</dbReference>
<evidence type="ECO:0000259" key="9">
    <source>
        <dbReference type="Pfam" id="PF16916"/>
    </source>
</evidence>
<proteinExistence type="inferred from homology"/>
<dbReference type="EMBL" id="CP036262">
    <property type="protein sequence ID" value="QDS95867.1"/>
    <property type="molecule type" value="Genomic_DNA"/>
</dbReference>
<dbReference type="InterPro" id="IPR058533">
    <property type="entry name" value="Cation_efflux_TM"/>
</dbReference>
<evidence type="ECO:0000256" key="3">
    <source>
        <dbReference type="ARBA" id="ARBA00022448"/>
    </source>
</evidence>
<dbReference type="OrthoDB" id="9806522at2"/>
<dbReference type="GO" id="GO:0016020">
    <property type="term" value="C:membrane"/>
    <property type="evidence" value="ECO:0007669"/>
    <property type="project" value="UniProtKB-SubCell"/>
</dbReference>
<dbReference type="FunFam" id="1.20.1510.10:FF:000006">
    <property type="entry name" value="Divalent cation efflux transporter"/>
    <property type="match status" value="1"/>
</dbReference>
<evidence type="ECO:0000256" key="2">
    <source>
        <dbReference type="ARBA" id="ARBA00008114"/>
    </source>
</evidence>
<dbReference type="Proteomes" id="UP000320672">
    <property type="component" value="Chromosome"/>
</dbReference>
<dbReference type="Pfam" id="PF16916">
    <property type="entry name" value="ZT_dimer"/>
    <property type="match status" value="1"/>
</dbReference>
<dbReference type="InterPro" id="IPR050291">
    <property type="entry name" value="CDF_Transporter"/>
</dbReference>
<dbReference type="InterPro" id="IPR027469">
    <property type="entry name" value="Cation_efflux_TMD_sf"/>
</dbReference>
<accession>A0A517MM67</accession>
<evidence type="ECO:0000256" key="1">
    <source>
        <dbReference type="ARBA" id="ARBA00004141"/>
    </source>
</evidence>
<feature type="transmembrane region" description="Helical" evidence="7">
    <location>
        <begin position="163"/>
        <end position="182"/>
    </location>
</feature>
<protein>
    <submittedName>
        <fullName evidence="10">Ferrous-iron efflux pump FieF</fullName>
    </submittedName>
</protein>
<keyword evidence="5 7" id="KW-1133">Transmembrane helix</keyword>
<dbReference type="Gene3D" id="3.30.70.1350">
    <property type="entry name" value="Cation efflux protein, cytoplasmic domain"/>
    <property type="match status" value="1"/>
</dbReference>
<keyword evidence="4 7" id="KW-0812">Transmembrane</keyword>
<feature type="domain" description="Cation efflux protein cytoplasmic" evidence="9">
    <location>
        <begin position="226"/>
        <end position="298"/>
    </location>
</feature>
<dbReference type="InterPro" id="IPR027470">
    <property type="entry name" value="Cation_efflux_CTD"/>
</dbReference>
<dbReference type="PANTHER" id="PTHR43840:SF15">
    <property type="entry name" value="MITOCHONDRIAL METAL TRANSPORTER 1-RELATED"/>
    <property type="match status" value="1"/>
</dbReference>
<organism evidence="10 11">
    <name type="scientific">Roseimaritima multifibrata</name>
    <dbReference type="NCBI Taxonomy" id="1930274"/>
    <lineage>
        <taxon>Bacteria</taxon>
        <taxon>Pseudomonadati</taxon>
        <taxon>Planctomycetota</taxon>
        <taxon>Planctomycetia</taxon>
        <taxon>Pirellulales</taxon>
        <taxon>Pirellulaceae</taxon>
        <taxon>Roseimaritima</taxon>
    </lineage>
</organism>
<dbReference type="NCBIfam" id="TIGR01297">
    <property type="entry name" value="CDF"/>
    <property type="match status" value="1"/>
</dbReference>
<name>A0A517MM67_9BACT</name>
<dbReference type="PANTHER" id="PTHR43840">
    <property type="entry name" value="MITOCHONDRIAL METAL TRANSPORTER 1-RELATED"/>
    <property type="match status" value="1"/>
</dbReference>
<evidence type="ECO:0000259" key="8">
    <source>
        <dbReference type="Pfam" id="PF01545"/>
    </source>
</evidence>
<feature type="transmembrane region" description="Helical" evidence="7">
    <location>
        <begin position="188"/>
        <end position="208"/>
    </location>
</feature>
<comment type="similarity">
    <text evidence="2">Belongs to the cation diffusion facilitator (CDF) transporter (TC 2.A.4) family.</text>
</comment>
<reference evidence="10 11" key="1">
    <citation type="submission" date="2019-02" db="EMBL/GenBank/DDBJ databases">
        <title>Deep-cultivation of Planctomycetes and their phenomic and genomic characterization uncovers novel biology.</title>
        <authorList>
            <person name="Wiegand S."/>
            <person name="Jogler M."/>
            <person name="Boedeker C."/>
            <person name="Pinto D."/>
            <person name="Vollmers J."/>
            <person name="Rivas-Marin E."/>
            <person name="Kohn T."/>
            <person name="Peeters S.H."/>
            <person name="Heuer A."/>
            <person name="Rast P."/>
            <person name="Oberbeckmann S."/>
            <person name="Bunk B."/>
            <person name="Jeske O."/>
            <person name="Meyerdierks A."/>
            <person name="Storesund J.E."/>
            <person name="Kallscheuer N."/>
            <person name="Luecker S."/>
            <person name="Lage O.M."/>
            <person name="Pohl T."/>
            <person name="Merkel B.J."/>
            <person name="Hornburger P."/>
            <person name="Mueller R.-W."/>
            <person name="Bruemmer F."/>
            <person name="Labrenz M."/>
            <person name="Spormann A.M."/>
            <person name="Op den Camp H."/>
            <person name="Overmann J."/>
            <person name="Amann R."/>
            <person name="Jetten M.S.M."/>
            <person name="Mascher T."/>
            <person name="Medema M.H."/>
            <person name="Devos D.P."/>
            <person name="Kaster A.-K."/>
            <person name="Ovreas L."/>
            <person name="Rohde M."/>
            <person name="Galperin M.Y."/>
            <person name="Jogler C."/>
        </authorList>
    </citation>
    <scope>NUCLEOTIDE SEQUENCE [LARGE SCALE GENOMIC DNA]</scope>
    <source>
        <strain evidence="10 11">FF011L</strain>
    </source>
</reference>
<dbReference type="InterPro" id="IPR036837">
    <property type="entry name" value="Cation_efflux_CTD_sf"/>
</dbReference>
<sequence>MPFTQPPTPRERVYRDAKRAASWGLGANVLLATAKLAGGIFTGSAALLADAVNSLGDVASAFAVQGALHVAQQDEDDEHPYGHTKAESIAGLSISLLVAFSAAVLGLETIRKLGAPADPPPVLAGIIAAVCAVIKEGLYRYTKLVAKRLDSTSLWAIAWDHRSDALASGAIAIALLVAPYAGPFASQIDQVTAILVCGFLIVVGIRLFSRTAGELMDQQAGPGLTNNVRQVAEDVTGVNDIEKLRVRKSGLEFFVEIHVRVDGQMSVGEGHRIGHVVKDAILASYPRVRDVHVHIEPHVCDREHGHSGNR</sequence>
<feature type="domain" description="Cation efflux protein transmembrane" evidence="8">
    <location>
        <begin position="25"/>
        <end position="216"/>
    </location>
</feature>
<evidence type="ECO:0000256" key="5">
    <source>
        <dbReference type="ARBA" id="ARBA00022989"/>
    </source>
</evidence>
<dbReference type="InterPro" id="IPR002524">
    <property type="entry name" value="Cation_efflux"/>
</dbReference>